<reference evidence="1" key="1">
    <citation type="submission" date="2018-02" db="EMBL/GenBank/DDBJ databases">
        <title>Rhizophora mucronata_Transcriptome.</title>
        <authorList>
            <person name="Meera S.P."/>
            <person name="Sreeshan A."/>
            <person name="Augustine A."/>
        </authorList>
    </citation>
    <scope>NUCLEOTIDE SEQUENCE</scope>
    <source>
        <tissue evidence="1">Leaf</tissue>
    </source>
</reference>
<proteinExistence type="predicted"/>
<dbReference type="PANTHER" id="PTHR12904">
    <property type="match status" value="1"/>
</dbReference>
<dbReference type="PANTHER" id="PTHR12904:SF23">
    <property type="entry name" value="PROTEIN ZER-1 HOMOLOG"/>
    <property type="match status" value="1"/>
</dbReference>
<sequence>MESESRLVRMCIESACESRESVGKWRLQRRTLERLPSALADAVLRRLSARRLLFPSLLEVFKRSAEAIDLRGENAVDAEWMAYLGAFRYLRSLNLADCHRVTSSALWALAGMSSLKELDLSRCSKVNDAGVNHIVSISSLEMLRISETGVTAEGVKLVSLLINLSVLDLGGLPVDDAALSSLQVLKNLEFLDLWGSNISNEGVDILQTFPSLSFLNLAWTSVTRLPKLLSIECINMSNCTIDSLLEGDGYKASLAKLVLSGATFANETKAFLHVDTCLLSFLDVSNSSLHGFYFLHHMTSLESLNLCSSIMGDDSIEVIASIGANLRDLNLCKTKVTSAGLASLAGHLPKLEKLLLSHTPIDDSAISYISIMPCLKFVDLSNTAIKGLVHGEGTETKLIPSLAALHGLDCLESLNLEHTKVSDAALEPLSICQELRHLYLQSPSITDVSLHHLSSLSKLKRLSIRDAVLTDCGLESFSPPTTLEMLDVRGCWLLTEDAIFPFSRKHPLIEVRHEHSVASPSNQSGFNCISPSQKSLKTLSLHHKQGKMPMSWPISQGFIDQRMKYNREELLALQCRSLSQTPPPDKGAVIPKMQ</sequence>
<dbReference type="InterPro" id="IPR051341">
    <property type="entry name" value="Zyg-11_UBL_adapter"/>
</dbReference>
<dbReference type="InterPro" id="IPR032675">
    <property type="entry name" value="LRR_dom_sf"/>
</dbReference>
<dbReference type="SUPFAM" id="SSF52047">
    <property type="entry name" value="RNI-like"/>
    <property type="match status" value="1"/>
</dbReference>
<accession>A0A2P2KHD8</accession>
<evidence type="ECO:0000313" key="1">
    <source>
        <dbReference type="EMBL" id="MBX05131.1"/>
    </source>
</evidence>
<protein>
    <submittedName>
        <fullName evidence="1">Uncharacterized protein</fullName>
    </submittedName>
</protein>
<organism evidence="1">
    <name type="scientific">Rhizophora mucronata</name>
    <name type="common">Asiatic mangrove</name>
    <dbReference type="NCBI Taxonomy" id="61149"/>
    <lineage>
        <taxon>Eukaryota</taxon>
        <taxon>Viridiplantae</taxon>
        <taxon>Streptophyta</taxon>
        <taxon>Embryophyta</taxon>
        <taxon>Tracheophyta</taxon>
        <taxon>Spermatophyta</taxon>
        <taxon>Magnoliopsida</taxon>
        <taxon>eudicotyledons</taxon>
        <taxon>Gunneridae</taxon>
        <taxon>Pentapetalae</taxon>
        <taxon>rosids</taxon>
        <taxon>fabids</taxon>
        <taxon>Malpighiales</taxon>
        <taxon>Rhizophoraceae</taxon>
        <taxon>Rhizophora</taxon>
    </lineage>
</organism>
<dbReference type="AlphaFoldDB" id="A0A2P2KHD8"/>
<name>A0A2P2KHD8_RHIMU</name>
<dbReference type="Pfam" id="PF13516">
    <property type="entry name" value="LRR_6"/>
    <property type="match status" value="1"/>
</dbReference>
<dbReference type="Gene3D" id="3.80.10.10">
    <property type="entry name" value="Ribonuclease Inhibitor"/>
    <property type="match status" value="4"/>
</dbReference>
<dbReference type="EMBL" id="GGEC01024647">
    <property type="protein sequence ID" value="MBX05131.1"/>
    <property type="molecule type" value="Transcribed_RNA"/>
</dbReference>
<dbReference type="SMART" id="SM00367">
    <property type="entry name" value="LRR_CC"/>
    <property type="match status" value="7"/>
</dbReference>
<dbReference type="InterPro" id="IPR001611">
    <property type="entry name" value="Leu-rich_rpt"/>
</dbReference>
<dbReference type="SUPFAM" id="SSF52075">
    <property type="entry name" value="Outer arm dynein light chain 1"/>
    <property type="match status" value="1"/>
</dbReference>
<dbReference type="InterPro" id="IPR006553">
    <property type="entry name" value="Leu-rich_rpt_Cys-con_subtyp"/>
</dbReference>